<name>A0A8H3QZU6_9GLOM</name>
<accession>A0A8H3QZU6</accession>
<organism evidence="1 2">
    <name type="scientific">Rhizophagus clarus</name>
    <dbReference type="NCBI Taxonomy" id="94130"/>
    <lineage>
        <taxon>Eukaryota</taxon>
        <taxon>Fungi</taxon>
        <taxon>Fungi incertae sedis</taxon>
        <taxon>Mucoromycota</taxon>
        <taxon>Glomeromycotina</taxon>
        <taxon>Glomeromycetes</taxon>
        <taxon>Glomerales</taxon>
        <taxon>Glomeraceae</taxon>
        <taxon>Rhizophagus</taxon>
    </lineage>
</organism>
<protein>
    <submittedName>
        <fullName evidence="1">Uncharacterized protein</fullName>
    </submittedName>
</protein>
<dbReference type="Proteomes" id="UP000615446">
    <property type="component" value="Unassembled WGS sequence"/>
</dbReference>
<evidence type="ECO:0000313" key="1">
    <source>
        <dbReference type="EMBL" id="GES98121.1"/>
    </source>
</evidence>
<proteinExistence type="predicted"/>
<dbReference type="AlphaFoldDB" id="A0A8H3QZU6"/>
<dbReference type="EMBL" id="BLAL01000262">
    <property type="protein sequence ID" value="GES98121.1"/>
    <property type="molecule type" value="Genomic_DNA"/>
</dbReference>
<reference evidence="1" key="1">
    <citation type="submission" date="2019-10" db="EMBL/GenBank/DDBJ databases">
        <title>Conservation and host-specific expression of non-tandemly repeated heterogenous ribosome RNA gene in arbuscular mycorrhizal fungi.</title>
        <authorList>
            <person name="Maeda T."/>
            <person name="Kobayashi Y."/>
            <person name="Nakagawa T."/>
            <person name="Ezawa T."/>
            <person name="Yamaguchi K."/>
            <person name="Bino T."/>
            <person name="Nishimoto Y."/>
            <person name="Shigenobu S."/>
            <person name="Kawaguchi M."/>
        </authorList>
    </citation>
    <scope>NUCLEOTIDE SEQUENCE</scope>
    <source>
        <strain evidence="1">HR1</strain>
    </source>
</reference>
<gene>
    <name evidence="1" type="ORF">RCL2_002468300</name>
</gene>
<comment type="caution">
    <text evidence="1">The sequence shown here is derived from an EMBL/GenBank/DDBJ whole genome shotgun (WGS) entry which is preliminary data.</text>
</comment>
<evidence type="ECO:0000313" key="2">
    <source>
        <dbReference type="Proteomes" id="UP000615446"/>
    </source>
</evidence>
<sequence>MNTRFDSQSFGVFGRVENLAASSSWYSKKRTTNFLNTITHRIMKFQRPISSDVLEMLDVCVGLSFRSFVRFLSPLWIPALIGLQMILGDID</sequence>